<organism evidence="2 3">
    <name type="scientific">Dichotomicrobium thermohalophilum</name>
    <dbReference type="NCBI Taxonomy" id="933063"/>
    <lineage>
        <taxon>Bacteria</taxon>
        <taxon>Pseudomonadati</taxon>
        <taxon>Pseudomonadota</taxon>
        <taxon>Alphaproteobacteria</taxon>
        <taxon>Hyphomicrobiales</taxon>
        <taxon>Hyphomicrobiaceae</taxon>
        <taxon>Dichotomicrobium</taxon>
    </lineage>
</organism>
<evidence type="ECO:0000313" key="3">
    <source>
        <dbReference type="Proteomes" id="UP000266273"/>
    </source>
</evidence>
<dbReference type="OrthoDB" id="573055at2"/>
<reference evidence="2 3" key="1">
    <citation type="submission" date="2018-08" db="EMBL/GenBank/DDBJ databases">
        <title>Genomic Encyclopedia of Archaeal and Bacterial Type Strains, Phase II (KMG-II): from individual species to whole genera.</title>
        <authorList>
            <person name="Goeker M."/>
        </authorList>
    </citation>
    <scope>NUCLEOTIDE SEQUENCE [LARGE SCALE GENOMIC DNA]</scope>
    <source>
        <strain evidence="2 3">DSM 5002</strain>
    </source>
</reference>
<feature type="signal peptide" evidence="1">
    <location>
        <begin position="1"/>
        <end position="19"/>
    </location>
</feature>
<dbReference type="RefSeq" id="WP_119060954.1">
    <property type="nucleotide sequence ID" value="NZ_QXDF01000001.1"/>
</dbReference>
<dbReference type="EMBL" id="QXDF01000001">
    <property type="protein sequence ID" value="RIA56130.1"/>
    <property type="molecule type" value="Genomic_DNA"/>
</dbReference>
<comment type="caution">
    <text evidence="2">The sequence shown here is derived from an EMBL/GenBank/DDBJ whole genome shotgun (WGS) entry which is preliminary data.</text>
</comment>
<name>A0A397Q3N2_9HYPH</name>
<keyword evidence="3" id="KW-1185">Reference proteome</keyword>
<keyword evidence="1" id="KW-0732">Signal</keyword>
<accession>A0A397Q3N2</accession>
<gene>
    <name evidence="2" type="ORF">BXY53_1230</name>
</gene>
<evidence type="ECO:0000256" key="1">
    <source>
        <dbReference type="SAM" id="SignalP"/>
    </source>
</evidence>
<proteinExistence type="predicted"/>
<dbReference type="AlphaFoldDB" id="A0A397Q3N2"/>
<protein>
    <submittedName>
        <fullName evidence="2">Uncharacterized protein</fullName>
    </submittedName>
</protein>
<feature type="chain" id="PRO_5017322426" evidence="1">
    <location>
        <begin position="20"/>
        <end position="120"/>
    </location>
</feature>
<sequence>MFLRALMMIALVVGGPVMAGEADVVDVEVAKQGDGTFRFDVTVRHADEGWDHYADRWDVLGPDGEVLGSRELLHPHVNEQPFTRSLMGVVIPADVEEVTLRAHDSVHELGGAEMRVAVPH</sequence>
<dbReference type="Proteomes" id="UP000266273">
    <property type="component" value="Unassembled WGS sequence"/>
</dbReference>
<evidence type="ECO:0000313" key="2">
    <source>
        <dbReference type="EMBL" id="RIA56130.1"/>
    </source>
</evidence>